<organism evidence="2">
    <name type="scientific">Staphylothermus marinus</name>
    <dbReference type="NCBI Taxonomy" id="2280"/>
    <lineage>
        <taxon>Archaea</taxon>
        <taxon>Thermoproteota</taxon>
        <taxon>Thermoprotei</taxon>
        <taxon>Desulfurococcales</taxon>
        <taxon>Desulfurococcaceae</taxon>
        <taxon>Staphylothermus</taxon>
    </lineage>
</organism>
<dbReference type="Gene3D" id="1.20.1250.20">
    <property type="entry name" value="MFS general substrate transporter like domains"/>
    <property type="match status" value="1"/>
</dbReference>
<feature type="transmembrane region" description="Helical" evidence="1">
    <location>
        <begin position="161"/>
        <end position="180"/>
    </location>
</feature>
<gene>
    <name evidence="2" type="ORF">ENU14_06550</name>
</gene>
<dbReference type="AlphaFoldDB" id="A0A7C4HA16"/>
<feature type="transmembrane region" description="Helical" evidence="1">
    <location>
        <begin position="132"/>
        <end position="155"/>
    </location>
</feature>
<feature type="transmembrane region" description="Helical" evidence="1">
    <location>
        <begin position="201"/>
        <end position="223"/>
    </location>
</feature>
<proteinExistence type="predicted"/>
<feature type="transmembrane region" description="Helical" evidence="1">
    <location>
        <begin position="276"/>
        <end position="292"/>
    </location>
</feature>
<feature type="transmembrane region" description="Helical" evidence="1">
    <location>
        <begin position="12"/>
        <end position="35"/>
    </location>
</feature>
<sequence>MVISMRNVKPIYAFATTIYSAAWGVLFSFITRYIAVELGGGVRAIILFTALNWGFTLFGLLAGRIAHIIGEKRVILLGSTCSLPVIVAIFVRNPFILSIIISTTTIPWVFMWSVLVKLFFARVSENYGQEYSEYTIGMGIGFFIGSTLTGFIYALGGSSTVFITSSILLAIPPIMYYKFYPFNVEFDEEIDPSIKPVVKKLCGPLLSLAIVVFSRELLYSIAPSKLDVSIDSVLPGLDNWLKYTIYGIIYSGGALISPFIRVLVGKTVDYFGSIKIYVFTVIGYTTIYWLFVETRGLIPILVWQIPLYPFLDISFNVYVAQNLDSRNLVSGFGATHAFTAIGGLMLTPILIAQDINLRVAGFMITLLNTISIILISITKTEKNSI</sequence>
<dbReference type="SUPFAM" id="SSF103473">
    <property type="entry name" value="MFS general substrate transporter"/>
    <property type="match status" value="2"/>
</dbReference>
<dbReference type="Pfam" id="PF07690">
    <property type="entry name" value="MFS_1"/>
    <property type="match status" value="1"/>
</dbReference>
<feature type="transmembrane region" description="Helical" evidence="1">
    <location>
        <begin position="331"/>
        <end position="351"/>
    </location>
</feature>
<feature type="transmembrane region" description="Helical" evidence="1">
    <location>
        <begin position="243"/>
        <end position="264"/>
    </location>
</feature>
<evidence type="ECO:0000256" key="1">
    <source>
        <dbReference type="SAM" id="Phobius"/>
    </source>
</evidence>
<comment type="caution">
    <text evidence="2">The sequence shown here is derived from an EMBL/GenBank/DDBJ whole genome shotgun (WGS) entry which is preliminary data.</text>
</comment>
<feature type="transmembrane region" description="Helical" evidence="1">
    <location>
        <begin position="97"/>
        <end position="120"/>
    </location>
</feature>
<feature type="transmembrane region" description="Helical" evidence="1">
    <location>
        <begin position="41"/>
        <end position="62"/>
    </location>
</feature>
<reference evidence="2" key="1">
    <citation type="journal article" date="2020" name="mSystems">
        <title>Genome- and Community-Level Interaction Insights into Carbon Utilization and Element Cycling Functions of Hydrothermarchaeota in Hydrothermal Sediment.</title>
        <authorList>
            <person name="Zhou Z."/>
            <person name="Liu Y."/>
            <person name="Xu W."/>
            <person name="Pan J."/>
            <person name="Luo Z.H."/>
            <person name="Li M."/>
        </authorList>
    </citation>
    <scope>NUCLEOTIDE SEQUENCE [LARGE SCALE GENOMIC DNA]</scope>
    <source>
        <strain evidence="2">SpSt-642</strain>
    </source>
</reference>
<keyword evidence="1" id="KW-0472">Membrane</keyword>
<keyword evidence="1" id="KW-0812">Transmembrane</keyword>
<name>A0A7C4HA16_STAMA</name>
<feature type="transmembrane region" description="Helical" evidence="1">
    <location>
        <begin position="357"/>
        <end position="377"/>
    </location>
</feature>
<feature type="transmembrane region" description="Helical" evidence="1">
    <location>
        <begin position="298"/>
        <end position="319"/>
    </location>
</feature>
<accession>A0A7C4HA16</accession>
<dbReference type="InterPro" id="IPR036259">
    <property type="entry name" value="MFS_trans_sf"/>
</dbReference>
<protein>
    <submittedName>
        <fullName evidence="2">MFS transporter</fullName>
    </submittedName>
</protein>
<dbReference type="InterPro" id="IPR011701">
    <property type="entry name" value="MFS"/>
</dbReference>
<keyword evidence="1" id="KW-1133">Transmembrane helix</keyword>
<dbReference type="EMBL" id="DTBJ01000056">
    <property type="protein sequence ID" value="HGM59223.1"/>
    <property type="molecule type" value="Genomic_DNA"/>
</dbReference>
<feature type="transmembrane region" description="Helical" evidence="1">
    <location>
        <begin position="74"/>
        <end position="91"/>
    </location>
</feature>
<evidence type="ECO:0000313" key="2">
    <source>
        <dbReference type="EMBL" id="HGM59223.1"/>
    </source>
</evidence>
<dbReference type="GO" id="GO:0022857">
    <property type="term" value="F:transmembrane transporter activity"/>
    <property type="evidence" value="ECO:0007669"/>
    <property type="project" value="InterPro"/>
</dbReference>